<gene>
    <name evidence="1" type="ORF">GCM10009862_16260</name>
</gene>
<sequence>MTKSTPDIRSEALHHAAAIMKAALQGGGAQVTVDQTVAFAKKFETFLTAEDAA</sequence>
<accession>A0ABP6BMC0</accession>
<dbReference type="RefSeq" id="WP_344228454.1">
    <property type="nucleotide sequence ID" value="NZ_BAAARI010000011.1"/>
</dbReference>
<proteinExistence type="predicted"/>
<comment type="caution">
    <text evidence="1">The sequence shown here is derived from an EMBL/GenBank/DDBJ whole genome shotgun (WGS) entry which is preliminary data.</text>
</comment>
<evidence type="ECO:0000313" key="2">
    <source>
        <dbReference type="Proteomes" id="UP001500274"/>
    </source>
</evidence>
<name>A0ABP6BMC0_9MICO</name>
<evidence type="ECO:0000313" key="1">
    <source>
        <dbReference type="EMBL" id="GAA2577692.1"/>
    </source>
</evidence>
<dbReference type="Proteomes" id="UP001500274">
    <property type="component" value="Unassembled WGS sequence"/>
</dbReference>
<protein>
    <submittedName>
        <fullName evidence="1">Uncharacterized protein</fullName>
    </submittedName>
</protein>
<organism evidence="1 2">
    <name type="scientific">Microbacterium binotii</name>
    <dbReference type="NCBI Taxonomy" id="462710"/>
    <lineage>
        <taxon>Bacteria</taxon>
        <taxon>Bacillati</taxon>
        <taxon>Actinomycetota</taxon>
        <taxon>Actinomycetes</taxon>
        <taxon>Micrococcales</taxon>
        <taxon>Microbacteriaceae</taxon>
        <taxon>Microbacterium</taxon>
    </lineage>
</organism>
<dbReference type="EMBL" id="BAAARI010000011">
    <property type="protein sequence ID" value="GAA2577692.1"/>
    <property type="molecule type" value="Genomic_DNA"/>
</dbReference>
<keyword evidence="2" id="KW-1185">Reference proteome</keyword>
<reference evidence="2" key="1">
    <citation type="journal article" date="2019" name="Int. J. Syst. Evol. Microbiol.">
        <title>The Global Catalogue of Microorganisms (GCM) 10K type strain sequencing project: providing services to taxonomists for standard genome sequencing and annotation.</title>
        <authorList>
            <consortium name="The Broad Institute Genomics Platform"/>
            <consortium name="The Broad Institute Genome Sequencing Center for Infectious Disease"/>
            <person name="Wu L."/>
            <person name="Ma J."/>
        </authorList>
    </citation>
    <scope>NUCLEOTIDE SEQUENCE [LARGE SCALE GENOMIC DNA]</scope>
    <source>
        <strain evidence="2">JCM 16365</strain>
    </source>
</reference>